<accession>B5YGX9</accession>
<reference evidence="1 2" key="2">
    <citation type="journal article" date="2015" name="Genome Announc.">
        <title>Genome Sequence of the Sulfate-Reducing Thermophilic Bacterium Thermodesulfovibrio yellowstonii Strain DSM 11347T (Phylum Nitrospirae).</title>
        <authorList>
            <person name="Bhatnagar S."/>
            <person name="Badger J.H."/>
            <person name="Madupu R."/>
            <person name="Khouri H.M."/>
            <person name="O'Connor E.M."/>
            <person name="Robb F.T."/>
            <person name="Ward N.L."/>
            <person name="Eisen J.A."/>
        </authorList>
    </citation>
    <scope>NUCLEOTIDE SEQUENCE [LARGE SCALE GENOMIC DNA]</scope>
    <source>
        <strain evidence="2">ATCC 51303 / DSM 11347 / YP87</strain>
    </source>
</reference>
<reference evidence="2" key="1">
    <citation type="submission" date="2008-08" db="EMBL/GenBank/DDBJ databases">
        <title>The complete genome sequence of Thermodesulfovibrio yellowstonii strain ATCC 51303 / DSM 11347 / YP87.</title>
        <authorList>
            <person name="Dodson R.J."/>
            <person name="Durkin A.S."/>
            <person name="Wu M."/>
            <person name="Eisen J."/>
            <person name="Sutton G."/>
        </authorList>
    </citation>
    <scope>NUCLEOTIDE SEQUENCE [LARGE SCALE GENOMIC DNA]</scope>
    <source>
        <strain evidence="2">ATCC 51303 / DSM 11347 / YP87</strain>
    </source>
</reference>
<dbReference type="InParanoid" id="B5YGX9"/>
<dbReference type="STRING" id="289376.THEYE_A0055"/>
<sequence>MPIFPKCFQNVSKIVFHVQINVNLENIKNKGIGEYFLPA</sequence>
<evidence type="ECO:0000313" key="2">
    <source>
        <dbReference type="Proteomes" id="UP000000718"/>
    </source>
</evidence>
<dbReference type="EnsemblBacteria" id="ACI20634">
    <property type="protein sequence ID" value="ACI20634"/>
    <property type="gene ID" value="THEYE_A0055"/>
</dbReference>
<dbReference type="KEGG" id="tye:THEYE_A0055"/>
<dbReference type="Proteomes" id="UP000000718">
    <property type="component" value="Chromosome"/>
</dbReference>
<evidence type="ECO:0000313" key="1">
    <source>
        <dbReference type="EMBL" id="ACI20634.1"/>
    </source>
</evidence>
<proteinExistence type="predicted"/>
<dbReference type="AlphaFoldDB" id="B5YGX9"/>
<protein>
    <submittedName>
        <fullName evidence="1">Uncharacterized protein</fullName>
    </submittedName>
</protein>
<dbReference type="EMBL" id="CP001147">
    <property type="protein sequence ID" value="ACI20634.1"/>
    <property type="molecule type" value="Genomic_DNA"/>
</dbReference>
<dbReference type="HOGENOM" id="CLU_3318444_0_0_0"/>
<keyword evidence="2" id="KW-1185">Reference proteome</keyword>
<gene>
    <name evidence="1" type="ordered locus">THEYE_A0055</name>
</gene>
<name>B5YGX9_THEYD</name>
<organism evidence="1 2">
    <name type="scientific">Thermodesulfovibrio yellowstonii (strain ATCC 51303 / DSM 11347 / YP87)</name>
    <dbReference type="NCBI Taxonomy" id="289376"/>
    <lineage>
        <taxon>Bacteria</taxon>
        <taxon>Pseudomonadati</taxon>
        <taxon>Nitrospirota</taxon>
        <taxon>Thermodesulfovibrionia</taxon>
        <taxon>Thermodesulfovibrionales</taxon>
        <taxon>Thermodesulfovibrionaceae</taxon>
        <taxon>Thermodesulfovibrio</taxon>
    </lineage>
</organism>